<dbReference type="Pfam" id="PF00849">
    <property type="entry name" value="PseudoU_synth_2"/>
    <property type="match status" value="1"/>
</dbReference>
<comment type="catalytic activity">
    <reaction evidence="7">
        <text>uridine(1911/1915/1917) in 23S rRNA = pseudouridine(1911/1915/1917) in 23S rRNA</text>
        <dbReference type="Rhea" id="RHEA:42524"/>
        <dbReference type="Rhea" id="RHEA-COMP:10097"/>
        <dbReference type="Rhea" id="RHEA-COMP:10098"/>
        <dbReference type="ChEBI" id="CHEBI:65314"/>
        <dbReference type="ChEBI" id="CHEBI:65315"/>
        <dbReference type="EC" id="5.4.99.23"/>
    </reaction>
</comment>
<evidence type="ECO:0000259" key="12">
    <source>
        <dbReference type="SMART" id="SM00363"/>
    </source>
</evidence>
<keyword evidence="5 10" id="KW-0694">RNA-binding</keyword>
<keyword evidence="4" id="KW-0698">rRNA processing</keyword>
<proteinExistence type="inferred from homology"/>
<dbReference type="InterPro" id="IPR006224">
    <property type="entry name" value="PsdUridine_synth_RluA-like_CS"/>
</dbReference>
<dbReference type="EMBL" id="LSNE01000011">
    <property type="protein sequence ID" value="KXI27419.1"/>
    <property type="molecule type" value="Genomic_DNA"/>
</dbReference>
<evidence type="ECO:0000256" key="1">
    <source>
        <dbReference type="ARBA" id="ARBA00004496"/>
    </source>
</evidence>
<dbReference type="GO" id="GO:0003723">
    <property type="term" value="F:RNA binding"/>
    <property type="evidence" value="ECO:0007669"/>
    <property type="project" value="UniProtKB-KW"/>
</dbReference>
<dbReference type="STRING" id="1799789.AX660_22135"/>
<evidence type="ECO:0000256" key="6">
    <source>
        <dbReference type="ARBA" id="ARBA00023235"/>
    </source>
</evidence>
<sequence>MSTHSEKIHLQASVPQNLFGKRLDQALAEMFPDYSRSRLKEWILSDCVTINNHVVNVPREKMMGEETIEINATIEVQVQHEGQKIKLDIVYEDDDILVINKPANLVVHPGAGNNSGTILNALINHAPQIANVPRAGIVHRLDKDTTGLMVVAKTIIAQSKLVEQLQAREVSREYEAIVYGTMVAGGTVDAPIGRHPTKRINMAVRESGKPAVTHYRVKEKFRAHTYIRLKLESGRTHQIRVHMSHIRFPIVGDPNYGGRPRPPKAANEEFIETLRAFRRQALHAVQLELVHPVSGDWMSWHAPLPADFVHLLSIIRGDKVINGNGEI</sequence>
<evidence type="ECO:0000256" key="9">
    <source>
        <dbReference type="PIRSR" id="PIRSR606225-1"/>
    </source>
</evidence>
<dbReference type="PANTHER" id="PTHR21600:SF44">
    <property type="entry name" value="RIBOSOMAL LARGE SUBUNIT PSEUDOURIDINE SYNTHASE D"/>
    <property type="match status" value="1"/>
</dbReference>
<gene>
    <name evidence="13" type="ORF">AX660_22135</name>
</gene>
<comment type="function">
    <text evidence="8">Responsible for synthesis of pseudouridine from uracil at positions 1911, 1915 and 1917 in 23S ribosomal RNA.</text>
</comment>
<dbReference type="InterPro" id="IPR020103">
    <property type="entry name" value="PsdUridine_synth_cat_dom_sf"/>
</dbReference>
<dbReference type="InterPro" id="IPR002942">
    <property type="entry name" value="S4_RNA-bd"/>
</dbReference>
<evidence type="ECO:0000313" key="14">
    <source>
        <dbReference type="Proteomes" id="UP000070299"/>
    </source>
</evidence>
<evidence type="ECO:0000313" key="13">
    <source>
        <dbReference type="EMBL" id="KXI27419.1"/>
    </source>
</evidence>
<keyword evidence="14" id="KW-1185">Reference proteome</keyword>
<dbReference type="Proteomes" id="UP000070299">
    <property type="component" value="Unassembled WGS sequence"/>
</dbReference>
<evidence type="ECO:0000256" key="10">
    <source>
        <dbReference type="PROSITE-ProRule" id="PRU00182"/>
    </source>
</evidence>
<dbReference type="InterPro" id="IPR006225">
    <property type="entry name" value="PsdUridine_synth_RluC/D"/>
</dbReference>
<comment type="similarity">
    <text evidence="2 11">Belongs to the pseudouridine synthase RluA family.</text>
</comment>
<dbReference type="GO" id="GO:0160140">
    <property type="term" value="F:23S rRNA pseudouridine(1911/1915/1917) synthase activity"/>
    <property type="evidence" value="ECO:0007669"/>
    <property type="project" value="UniProtKB-EC"/>
</dbReference>
<evidence type="ECO:0000256" key="8">
    <source>
        <dbReference type="ARBA" id="ARBA00056072"/>
    </source>
</evidence>
<dbReference type="CDD" id="cd02869">
    <property type="entry name" value="PseudoU_synth_RluA_like"/>
    <property type="match status" value="1"/>
</dbReference>
<feature type="active site" evidence="9">
    <location>
        <position position="142"/>
    </location>
</feature>
<dbReference type="FunFam" id="3.30.2350.10:FF:000006">
    <property type="entry name" value="Pseudouridine synthase"/>
    <property type="match status" value="1"/>
</dbReference>
<comment type="caution">
    <text evidence="13">The sequence shown here is derived from an EMBL/GenBank/DDBJ whole genome shotgun (WGS) entry which is preliminary data.</text>
</comment>
<dbReference type="SUPFAM" id="SSF55120">
    <property type="entry name" value="Pseudouridine synthase"/>
    <property type="match status" value="1"/>
</dbReference>
<dbReference type="PROSITE" id="PS50889">
    <property type="entry name" value="S4"/>
    <property type="match status" value="1"/>
</dbReference>
<name>A0A148KMD5_9ALTE</name>
<dbReference type="FunFam" id="3.10.290.10:FF:000011">
    <property type="entry name" value="Pseudouridine synthase"/>
    <property type="match status" value="1"/>
</dbReference>
<dbReference type="NCBIfam" id="NF008385">
    <property type="entry name" value="PRK11180.1"/>
    <property type="match status" value="1"/>
</dbReference>
<keyword evidence="6 11" id="KW-0413">Isomerase</keyword>
<evidence type="ECO:0000256" key="3">
    <source>
        <dbReference type="ARBA" id="ARBA00022490"/>
    </source>
</evidence>
<dbReference type="InterPro" id="IPR036986">
    <property type="entry name" value="S4_RNA-bd_sf"/>
</dbReference>
<dbReference type="EC" id="5.4.99.-" evidence="11"/>
<keyword evidence="3" id="KW-0963">Cytoplasm</keyword>
<dbReference type="InterPro" id="IPR050188">
    <property type="entry name" value="RluA_PseudoU_synthase"/>
</dbReference>
<dbReference type="GO" id="GO:0000455">
    <property type="term" value="P:enzyme-directed rRNA pseudouridine synthesis"/>
    <property type="evidence" value="ECO:0007669"/>
    <property type="project" value="TreeGrafter"/>
</dbReference>
<dbReference type="InterPro" id="IPR006145">
    <property type="entry name" value="PsdUridine_synth_RsuA/RluA"/>
</dbReference>
<evidence type="ECO:0000256" key="11">
    <source>
        <dbReference type="RuleBase" id="RU362028"/>
    </source>
</evidence>
<reference evidence="14" key="1">
    <citation type="submission" date="2016-02" db="EMBL/GenBank/DDBJ databases">
        <authorList>
            <person name="Schultz-Johansen M."/>
            <person name="Glaring M.A."/>
            <person name="Bech P.K."/>
            <person name="Stougaard P."/>
        </authorList>
    </citation>
    <scope>NUCLEOTIDE SEQUENCE [LARGE SCALE GENOMIC DNA]</scope>
    <source>
        <strain evidence="14">S66</strain>
    </source>
</reference>
<dbReference type="SMART" id="SM00363">
    <property type="entry name" value="S4"/>
    <property type="match status" value="1"/>
</dbReference>
<organism evidence="13 14">
    <name type="scientific">Paraglaciecola hydrolytica</name>
    <dbReference type="NCBI Taxonomy" id="1799789"/>
    <lineage>
        <taxon>Bacteria</taxon>
        <taxon>Pseudomonadati</taxon>
        <taxon>Pseudomonadota</taxon>
        <taxon>Gammaproteobacteria</taxon>
        <taxon>Alteromonadales</taxon>
        <taxon>Alteromonadaceae</taxon>
        <taxon>Paraglaciecola</taxon>
    </lineage>
</organism>
<evidence type="ECO:0000256" key="7">
    <source>
        <dbReference type="ARBA" id="ARBA00036882"/>
    </source>
</evidence>
<dbReference type="Pfam" id="PF01479">
    <property type="entry name" value="S4"/>
    <property type="match status" value="1"/>
</dbReference>
<dbReference type="Gene3D" id="3.10.290.10">
    <property type="entry name" value="RNA-binding S4 domain"/>
    <property type="match status" value="1"/>
</dbReference>
<evidence type="ECO:0000256" key="2">
    <source>
        <dbReference type="ARBA" id="ARBA00010876"/>
    </source>
</evidence>
<dbReference type="RefSeq" id="WP_068380866.1">
    <property type="nucleotide sequence ID" value="NZ_LSNE01000011.1"/>
</dbReference>
<comment type="catalytic activity">
    <reaction evidence="11">
        <text>a uridine in RNA = a pseudouridine in RNA</text>
        <dbReference type="Rhea" id="RHEA:48348"/>
        <dbReference type="Rhea" id="RHEA-COMP:12068"/>
        <dbReference type="Rhea" id="RHEA-COMP:12069"/>
        <dbReference type="ChEBI" id="CHEBI:65314"/>
        <dbReference type="ChEBI" id="CHEBI:65315"/>
    </reaction>
</comment>
<dbReference type="NCBIfam" id="TIGR00005">
    <property type="entry name" value="rluA_subfam"/>
    <property type="match status" value="1"/>
</dbReference>
<dbReference type="AlphaFoldDB" id="A0A148KMD5"/>
<evidence type="ECO:0000256" key="4">
    <source>
        <dbReference type="ARBA" id="ARBA00022552"/>
    </source>
</evidence>
<evidence type="ECO:0000256" key="5">
    <source>
        <dbReference type="ARBA" id="ARBA00022884"/>
    </source>
</evidence>
<dbReference type="PANTHER" id="PTHR21600">
    <property type="entry name" value="MITOCHONDRIAL RNA PSEUDOURIDINE SYNTHASE"/>
    <property type="match status" value="1"/>
</dbReference>
<dbReference type="PROSITE" id="PS01129">
    <property type="entry name" value="PSI_RLU"/>
    <property type="match status" value="1"/>
</dbReference>
<dbReference type="SUPFAM" id="SSF55174">
    <property type="entry name" value="Alpha-L RNA-binding motif"/>
    <property type="match status" value="1"/>
</dbReference>
<accession>A0A148KMD5</accession>
<dbReference type="CDD" id="cd00165">
    <property type="entry name" value="S4"/>
    <property type="match status" value="1"/>
</dbReference>
<feature type="domain" description="RNA-binding S4" evidence="12">
    <location>
        <begin position="21"/>
        <end position="79"/>
    </location>
</feature>
<comment type="subcellular location">
    <subcellularLocation>
        <location evidence="1">Cytoplasm</location>
    </subcellularLocation>
</comment>
<dbReference type="GO" id="GO:0005737">
    <property type="term" value="C:cytoplasm"/>
    <property type="evidence" value="ECO:0007669"/>
    <property type="project" value="UniProtKB-SubCell"/>
</dbReference>
<dbReference type="OrthoDB" id="9785808at2"/>
<protein>
    <recommendedName>
        <fullName evidence="11">Pseudouridine synthase</fullName>
        <ecNumber evidence="11">5.4.99.-</ecNumber>
    </recommendedName>
</protein>
<dbReference type="Gene3D" id="3.30.2350.10">
    <property type="entry name" value="Pseudouridine synthase"/>
    <property type="match status" value="1"/>
</dbReference>